<gene>
    <name evidence="1" type="primary">62</name>
    <name evidence="1" type="ORF">PBI_SOUPS_62</name>
</gene>
<dbReference type="OrthoDB" id="21791at10239"/>
<protein>
    <submittedName>
        <fullName evidence="1">Uncharacterized protein</fullName>
    </submittedName>
</protein>
<accession>A0A166YD01</accession>
<evidence type="ECO:0000313" key="1">
    <source>
        <dbReference type="EMBL" id="ANA86997.1"/>
    </source>
</evidence>
<dbReference type="Pfam" id="PF11753">
    <property type="entry name" value="DUF3310"/>
    <property type="match status" value="1"/>
</dbReference>
<dbReference type="RefSeq" id="YP_009269360.1">
    <property type="nucleotide sequence ID" value="NC_030698.1"/>
</dbReference>
<dbReference type="EMBL" id="KU998249">
    <property type="protein sequence ID" value="ANA86997.1"/>
    <property type="molecule type" value="Genomic_DNA"/>
</dbReference>
<evidence type="ECO:0000313" key="2">
    <source>
        <dbReference type="Proteomes" id="UP000202160"/>
    </source>
</evidence>
<dbReference type="InterPro" id="IPR021739">
    <property type="entry name" value="SaV-like"/>
</dbReference>
<name>A0A166YD01_9CAUD</name>
<sequence length="152" mass="17206">MTETRVHVEHYASTEIETIDFIADKLGPEGFKAYVLGNILKYASRAQFKGVFDDDLEKIRNYSVILQERQAKPAAAAEPRQWARPEDAPEDVRVFKISDDSNYLVIRADGGGWLYWDPAEQPIEDLAGLGGWRVFDDEELPLVEAIKGVDYS</sequence>
<keyword evidence="2" id="KW-1185">Reference proteome</keyword>
<organism evidence="1 2">
    <name type="scientific">Gordonia phage Soups</name>
    <dbReference type="NCBI Taxonomy" id="1838079"/>
    <lineage>
        <taxon>Viruses</taxon>
        <taxon>Duplodnaviria</taxon>
        <taxon>Heunggongvirae</taxon>
        <taxon>Uroviricota</taxon>
        <taxon>Caudoviricetes</taxon>
        <taxon>Soupsvirus</taxon>
        <taxon>Soupsvirus soups</taxon>
    </lineage>
</organism>
<dbReference type="Proteomes" id="UP000202160">
    <property type="component" value="Segment"/>
</dbReference>
<reference evidence="1 2" key="1">
    <citation type="submission" date="2016-03" db="EMBL/GenBank/DDBJ databases">
        <authorList>
            <person name="Montgomery M.T."/>
            <person name="Guerrero C.A."/>
            <person name="Mavrich T.N."/>
            <person name="Pope W.H."/>
            <person name="Garlena R.A."/>
            <person name="Russell D.A."/>
            <person name="Jacobs-Sera D."/>
            <person name="Hendrix R.W."/>
            <person name="Hatfull G.F."/>
        </authorList>
    </citation>
    <scope>NUCLEOTIDE SEQUENCE [LARGE SCALE GENOMIC DNA]</scope>
</reference>
<proteinExistence type="predicted"/>
<dbReference type="GeneID" id="28378714"/>
<dbReference type="KEGG" id="vg:28378714"/>